<dbReference type="Proteomes" id="UP001497700">
    <property type="component" value="Unassembled WGS sequence"/>
</dbReference>
<proteinExistence type="predicted"/>
<sequence length="513" mass="55816">MDRNFLPFLDSIGLSSSHSETLGTLLHDARNNGSDPAAILSVACQVARQSLGTDQVNSAPLNQTLVDENWSLSCVAEPYCIFLPRNADDVAKAIKIISYFQVRFAIRSGGHSPNPGWSSVGPQGILLDLQNLNDVSLSGDKRVASTGPGARWGSVVAELGAQNATVVAARHPHVGVGGLILGGGYHHTSSAFGLVADNVKNFEIVLSNGTIANVNLEENSDLFWALKGGGPNFGVVTRYDLHTIPVHEIWYQLAVYPPESASTILDIFAEWQMNEGSEDLRANLVLSMGLDAHLLALIYSAPAPANQTPSAFAPFSVLEPLQVITPAKSGTYATFDQDLAPFIDLSPARHDYRGVSSKVDAQLYKDVYNFWLKRAQGAREAVGANQTFVLQHVPSNIAAQGDAKGGNPLGIPHETHQWWTTLVDWAEEKDDEVARSVVIDTVDQWEKLGRERGLYLPFLYMNDAAREQNPIVRYGEENVKRLKEVSLKYDPSQLFQTLQNGGFQLSSALQLGT</sequence>
<evidence type="ECO:0000313" key="2">
    <source>
        <dbReference type="Proteomes" id="UP001497700"/>
    </source>
</evidence>
<name>A0ACB9Z2E5_9PEZI</name>
<accession>A0ACB9Z2E5</accession>
<dbReference type="EMBL" id="MU393474">
    <property type="protein sequence ID" value="KAI4865259.1"/>
    <property type="molecule type" value="Genomic_DNA"/>
</dbReference>
<gene>
    <name evidence="1" type="ORF">F4820DRAFT_302556</name>
</gene>
<protein>
    <submittedName>
        <fullName evidence="1">FAD-binding domain-containing protein</fullName>
    </submittedName>
</protein>
<reference evidence="1 2" key="1">
    <citation type="journal article" date="2022" name="New Phytol.">
        <title>Ecological generalism drives hyperdiversity of secondary metabolite gene clusters in xylarialean endophytes.</title>
        <authorList>
            <person name="Franco M.E.E."/>
            <person name="Wisecaver J.H."/>
            <person name="Arnold A.E."/>
            <person name="Ju Y.M."/>
            <person name="Slot J.C."/>
            <person name="Ahrendt S."/>
            <person name="Moore L.P."/>
            <person name="Eastman K.E."/>
            <person name="Scott K."/>
            <person name="Konkel Z."/>
            <person name="Mondo S.J."/>
            <person name="Kuo A."/>
            <person name="Hayes R.D."/>
            <person name="Haridas S."/>
            <person name="Andreopoulos B."/>
            <person name="Riley R."/>
            <person name="LaButti K."/>
            <person name="Pangilinan J."/>
            <person name="Lipzen A."/>
            <person name="Amirebrahimi M."/>
            <person name="Yan J."/>
            <person name="Adam C."/>
            <person name="Keymanesh K."/>
            <person name="Ng V."/>
            <person name="Louie K."/>
            <person name="Northen T."/>
            <person name="Drula E."/>
            <person name="Henrissat B."/>
            <person name="Hsieh H.M."/>
            <person name="Youens-Clark K."/>
            <person name="Lutzoni F."/>
            <person name="Miadlikowska J."/>
            <person name="Eastwood D.C."/>
            <person name="Hamelin R.C."/>
            <person name="Grigoriev I.V."/>
            <person name="U'Ren J.M."/>
        </authorList>
    </citation>
    <scope>NUCLEOTIDE SEQUENCE [LARGE SCALE GENOMIC DNA]</scope>
    <source>
        <strain evidence="1 2">CBS 119005</strain>
    </source>
</reference>
<evidence type="ECO:0000313" key="1">
    <source>
        <dbReference type="EMBL" id="KAI4865259.1"/>
    </source>
</evidence>
<keyword evidence="2" id="KW-1185">Reference proteome</keyword>
<comment type="caution">
    <text evidence="1">The sequence shown here is derived from an EMBL/GenBank/DDBJ whole genome shotgun (WGS) entry which is preliminary data.</text>
</comment>
<organism evidence="1 2">
    <name type="scientific">Hypoxylon rubiginosum</name>
    <dbReference type="NCBI Taxonomy" id="110542"/>
    <lineage>
        <taxon>Eukaryota</taxon>
        <taxon>Fungi</taxon>
        <taxon>Dikarya</taxon>
        <taxon>Ascomycota</taxon>
        <taxon>Pezizomycotina</taxon>
        <taxon>Sordariomycetes</taxon>
        <taxon>Xylariomycetidae</taxon>
        <taxon>Xylariales</taxon>
        <taxon>Hypoxylaceae</taxon>
        <taxon>Hypoxylon</taxon>
    </lineage>
</organism>